<dbReference type="eggNOG" id="COG3708">
    <property type="taxonomic scope" value="Bacteria"/>
</dbReference>
<dbReference type="InterPro" id="IPR029442">
    <property type="entry name" value="GyrI-like"/>
</dbReference>
<dbReference type="OrthoDB" id="9773308at2"/>
<dbReference type="SUPFAM" id="SSF55136">
    <property type="entry name" value="Probable bacterial effector-binding domain"/>
    <property type="match status" value="1"/>
</dbReference>
<dbReference type="AlphaFoldDB" id="E8N1Y8"/>
<evidence type="ECO:0000313" key="3">
    <source>
        <dbReference type="Proteomes" id="UP000008922"/>
    </source>
</evidence>
<gene>
    <name evidence="2" type="ordered locus">ANT_29090</name>
</gene>
<evidence type="ECO:0000259" key="1">
    <source>
        <dbReference type="SMART" id="SM00871"/>
    </source>
</evidence>
<dbReference type="Pfam" id="PF06445">
    <property type="entry name" value="GyrI-like"/>
    <property type="match status" value="1"/>
</dbReference>
<sequence>MNPEIVERPAFTVLGYRYQGKNEHQEISAMWEQFLPRMGEIRTTNPLESFGVCRMAPGLPPGEFEYIAGMEVEADHPVPEGMVKVTLPAARYAVFEHRGGLETLQDTFHKIAVEYLPNSGLTRVTPEVDIEVYDDRVFRGFSPESILYIYVAVR</sequence>
<dbReference type="InterPro" id="IPR053182">
    <property type="entry name" value="YobU-like_regulator"/>
</dbReference>
<dbReference type="InParanoid" id="E8N1Y8"/>
<dbReference type="HOGENOM" id="CLU_108864_2_0_0"/>
<protein>
    <recommendedName>
        <fullName evidence="1">AraC effector-binding domain-containing protein</fullName>
    </recommendedName>
</protein>
<dbReference type="PANTHER" id="PTHR36444">
    <property type="entry name" value="TRANSCRIPTIONAL REGULATOR PROTEIN YOBU-RELATED"/>
    <property type="match status" value="1"/>
</dbReference>
<dbReference type="InterPro" id="IPR010499">
    <property type="entry name" value="AraC_E-bd"/>
</dbReference>
<dbReference type="Gene3D" id="3.20.80.10">
    <property type="entry name" value="Regulatory factor, effector binding domain"/>
    <property type="match status" value="1"/>
</dbReference>
<dbReference type="KEGG" id="atm:ANT_29090"/>
<dbReference type="InterPro" id="IPR011256">
    <property type="entry name" value="Reg_factor_effector_dom_sf"/>
</dbReference>
<name>E8N1Y8_ANATU</name>
<organism evidence="2 3">
    <name type="scientific">Anaerolinea thermophila (strain DSM 14523 / JCM 11388 / NBRC 100420 / UNI-1)</name>
    <dbReference type="NCBI Taxonomy" id="926569"/>
    <lineage>
        <taxon>Bacteria</taxon>
        <taxon>Bacillati</taxon>
        <taxon>Chloroflexota</taxon>
        <taxon>Anaerolineae</taxon>
        <taxon>Anaerolineales</taxon>
        <taxon>Anaerolineaceae</taxon>
        <taxon>Anaerolinea</taxon>
    </lineage>
</organism>
<proteinExistence type="predicted"/>
<feature type="domain" description="AraC effector-binding" evidence="1">
    <location>
        <begin position="1"/>
        <end position="154"/>
    </location>
</feature>
<dbReference type="STRING" id="926569.ANT_29090"/>
<dbReference type="Proteomes" id="UP000008922">
    <property type="component" value="Chromosome"/>
</dbReference>
<dbReference type="SMART" id="SM00871">
    <property type="entry name" value="AraC_E_bind"/>
    <property type="match status" value="1"/>
</dbReference>
<reference evidence="2 3" key="1">
    <citation type="submission" date="2010-12" db="EMBL/GenBank/DDBJ databases">
        <title>Whole genome sequence of Anaerolinea thermophila UNI-1.</title>
        <authorList>
            <person name="Narita-Yamada S."/>
            <person name="Kishi E."/>
            <person name="Watanabe Y."/>
            <person name="Takasaki K."/>
            <person name="Ankai A."/>
            <person name="Oguchi A."/>
            <person name="Fukui S."/>
            <person name="Takahashi M."/>
            <person name="Yashiro I."/>
            <person name="Hosoyama A."/>
            <person name="Sekiguchi Y."/>
            <person name="Hanada S."/>
            <person name="Fujita N."/>
        </authorList>
    </citation>
    <scope>NUCLEOTIDE SEQUENCE [LARGE SCALE GENOMIC DNA]</scope>
    <source>
        <strain evidence="3">DSM 14523 / JCM 11388 / NBRC 100420 / UNI-1</strain>
    </source>
</reference>
<dbReference type="EMBL" id="AP012029">
    <property type="protein sequence ID" value="BAJ64935.1"/>
    <property type="molecule type" value="Genomic_DNA"/>
</dbReference>
<dbReference type="RefSeq" id="WP_013561279.1">
    <property type="nucleotide sequence ID" value="NC_014960.1"/>
</dbReference>
<dbReference type="PANTHER" id="PTHR36444:SF2">
    <property type="entry name" value="TRANSCRIPTIONAL REGULATOR PROTEIN YOBU-RELATED"/>
    <property type="match status" value="1"/>
</dbReference>
<keyword evidence="3" id="KW-1185">Reference proteome</keyword>
<accession>E8N1Y8</accession>
<evidence type="ECO:0000313" key="2">
    <source>
        <dbReference type="EMBL" id="BAJ64935.1"/>
    </source>
</evidence>